<keyword evidence="3" id="KW-0145">Chemotaxis</keyword>
<dbReference type="SMART" id="SM00283">
    <property type="entry name" value="MA"/>
    <property type="match status" value="1"/>
</dbReference>
<dbReference type="InterPro" id="IPR033479">
    <property type="entry name" value="dCache_1"/>
</dbReference>
<evidence type="ECO:0000256" key="7">
    <source>
        <dbReference type="ARBA" id="ARBA00023224"/>
    </source>
</evidence>
<evidence type="ECO:0000256" key="2">
    <source>
        <dbReference type="ARBA" id="ARBA00022475"/>
    </source>
</evidence>
<keyword evidence="6 10" id="KW-0472">Membrane</keyword>
<feature type="domain" description="Methyl-accepting transducer" evidence="11">
    <location>
        <begin position="496"/>
        <end position="732"/>
    </location>
</feature>
<name>A0ABN1LA56_9GAMM</name>
<dbReference type="Pfam" id="PF02743">
    <property type="entry name" value="dCache_1"/>
    <property type="match status" value="1"/>
</dbReference>
<dbReference type="InterPro" id="IPR003660">
    <property type="entry name" value="HAMP_dom"/>
</dbReference>
<dbReference type="EMBL" id="BAAAFA010000011">
    <property type="protein sequence ID" value="GAA0822222.1"/>
    <property type="molecule type" value="Genomic_DNA"/>
</dbReference>
<evidence type="ECO:0000313" key="14">
    <source>
        <dbReference type="Proteomes" id="UP001500021"/>
    </source>
</evidence>
<evidence type="ECO:0000259" key="11">
    <source>
        <dbReference type="PROSITE" id="PS50111"/>
    </source>
</evidence>
<dbReference type="PROSITE" id="PS50885">
    <property type="entry name" value="HAMP"/>
    <property type="match status" value="1"/>
</dbReference>
<dbReference type="Pfam" id="PF00015">
    <property type="entry name" value="MCPsignal"/>
    <property type="match status" value="1"/>
</dbReference>
<keyword evidence="4 10" id="KW-0812">Transmembrane</keyword>
<comment type="similarity">
    <text evidence="8">Belongs to the methyl-accepting chemotaxis (MCP) protein family.</text>
</comment>
<protein>
    <submittedName>
        <fullName evidence="13">Methyl-accepting chemotaxis protein</fullName>
    </submittedName>
</protein>
<dbReference type="PROSITE" id="PS50111">
    <property type="entry name" value="CHEMOTAXIS_TRANSDUC_2"/>
    <property type="match status" value="1"/>
</dbReference>
<dbReference type="PANTHER" id="PTHR32089">
    <property type="entry name" value="METHYL-ACCEPTING CHEMOTAXIS PROTEIN MCPB"/>
    <property type="match status" value="1"/>
</dbReference>
<organism evidence="13 14">
    <name type="scientific">Colwellia asteriadis</name>
    <dbReference type="NCBI Taxonomy" id="517723"/>
    <lineage>
        <taxon>Bacteria</taxon>
        <taxon>Pseudomonadati</taxon>
        <taxon>Pseudomonadota</taxon>
        <taxon>Gammaproteobacteria</taxon>
        <taxon>Alteromonadales</taxon>
        <taxon>Colwelliaceae</taxon>
        <taxon>Colwellia</taxon>
    </lineage>
</organism>
<sequence length="768" mass="84505">MKISTRIILACLFMATIGILASGGMVAWRSLNLSEQTINQRSENQLISIREIKRAQITDYFNTINNQLITFADGKLVTTAIELFSQAFSLYETELSNEDHKALEHYYEKDFSNNFLKLNADEQAQATTKFNKLSPFAKALQSSYISNNKNPIGKKNKLNQGVGDAQYHSIHNNFHRHFNFFLESFGYYDIFLVDTQGNVVYSVYKELDYATNLLTGPYVDSGLARAFNKAKNLTKGQSILEDFSPYYPSYNNAASFIATPIVSNNNTTGVLIFQMPVDKINSLMTYDNKWKDIGLGDSGETYLVGSDKLMRSQSRFLIEDKSNYLSFLANTLDTKTIALIDANSSAIGLQKINSTGVAKALTGESGFGIFKDYRGENVLSAYAPLDVLGLRWAILSELDEKESTLDIKHTEQELLLTVLWIFLILLIVASLIGWLISQSVARPIIDVITQIEKTTTNKDLTLTLNEKGSSELAMLAHSLNVFFKELQSVMRNFNESADKLSVHSEAIVSEMEHAKSSTASQSQNAESVAAAINEMSASVQGVAEQAKDAAHSVQEANDKCLETSGVASSLGNDMTLLNEHMIQVSTSINTLEQESISIGSVLDVIQGIAEQTNLLALNAAIEAARAGEQGRGFAVVADEVRTLASRTQASTEEIRRKIEALQNGTQNTVKLASEAAKMTTKGINSCALNGEMLTEVVTMIHSLNDMNLLIATAAEQQSTVTEEINVNGVDIATSAVDILEKTENTQHLSQELLNQANTLKQQLSIFKY</sequence>
<dbReference type="Proteomes" id="UP001500021">
    <property type="component" value="Unassembled WGS sequence"/>
</dbReference>
<evidence type="ECO:0000256" key="1">
    <source>
        <dbReference type="ARBA" id="ARBA00004651"/>
    </source>
</evidence>
<keyword evidence="7 9" id="KW-0807">Transducer</keyword>
<comment type="caution">
    <text evidence="13">The sequence shown here is derived from an EMBL/GenBank/DDBJ whole genome shotgun (WGS) entry which is preliminary data.</text>
</comment>
<feature type="transmembrane region" description="Helical" evidence="10">
    <location>
        <begin position="7"/>
        <end position="28"/>
    </location>
</feature>
<reference evidence="13 14" key="1">
    <citation type="journal article" date="2019" name="Int. J. Syst. Evol. Microbiol.">
        <title>The Global Catalogue of Microorganisms (GCM) 10K type strain sequencing project: providing services to taxonomists for standard genome sequencing and annotation.</title>
        <authorList>
            <consortium name="The Broad Institute Genomics Platform"/>
            <consortium name="The Broad Institute Genome Sequencing Center for Infectious Disease"/>
            <person name="Wu L."/>
            <person name="Ma J."/>
        </authorList>
    </citation>
    <scope>NUCLEOTIDE SEQUENCE [LARGE SCALE GENOMIC DNA]</scope>
    <source>
        <strain evidence="13 14">JCM 15608</strain>
    </source>
</reference>
<evidence type="ECO:0000256" key="9">
    <source>
        <dbReference type="PROSITE-ProRule" id="PRU00284"/>
    </source>
</evidence>
<evidence type="ECO:0000256" key="10">
    <source>
        <dbReference type="SAM" id="Phobius"/>
    </source>
</evidence>
<evidence type="ECO:0000256" key="3">
    <source>
        <dbReference type="ARBA" id="ARBA00022500"/>
    </source>
</evidence>
<dbReference type="SMART" id="SM00304">
    <property type="entry name" value="HAMP"/>
    <property type="match status" value="1"/>
</dbReference>
<accession>A0ABN1LA56</accession>
<keyword evidence="14" id="KW-1185">Reference proteome</keyword>
<dbReference type="RefSeq" id="WP_343818544.1">
    <property type="nucleotide sequence ID" value="NZ_BAAAFA010000011.1"/>
</dbReference>
<feature type="transmembrane region" description="Helical" evidence="10">
    <location>
        <begin position="414"/>
        <end position="436"/>
    </location>
</feature>
<evidence type="ECO:0000256" key="5">
    <source>
        <dbReference type="ARBA" id="ARBA00022989"/>
    </source>
</evidence>
<dbReference type="PANTHER" id="PTHR32089:SF120">
    <property type="entry name" value="METHYL-ACCEPTING CHEMOTAXIS PROTEIN TLPQ"/>
    <property type="match status" value="1"/>
</dbReference>
<feature type="domain" description="HAMP" evidence="12">
    <location>
        <begin position="438"/>
        <end position="491"/>
    </location>
</feature>
<dbReference type="InterPro" id="IPR004089">
    <property type="entry name" value="MCPsignal_dom"/>
</dbReference>
<gene>
    <name evidence="13" type="ORF">GCM10009111_30180</name>
</gene>
<dbReference type="Gene3D" id="3.30.450.20">
    <property type="entry name" value="PAS domain"/>
    <property type="match status" value="1"/>
</dbReference>
<evidence type="ECO:0000256" key="6">
    <source>
        <dbReference type="ARBA" id="ARBA00023136"/>
    </source>
</evidence>
<comment type="subcellular location">
    <subcellularLocation>
        <location evidence="1">Cell membrane</location>
        <topology evidence="1">Multi-pass membrane protein</topology>
    </subcellularLocation>
</comment>
<evidence type="ECO:0000256" key="8">
    <source>
        <dbReference type="ARBA" id="ARBA00029447"/>
    </source>
</evidence>
<dbReference type="Gene3D" id="1.10.287.950">
    <property type="entry name" value="Methyl-accepting chemotaxis protein"/>
    <property type="match status" value="1"/>
</dbReference>
<evidence type="ECO:0000313" key="13">
    <source>
        <dbReference type="EMBL" id="GAA0822222.1"/>
    </source>
</evidence>
<evidence type="ECO:0000259" key="12">
    <source>
        <dbReference type="PROSITE" id="PS50885"/>
    </source>
</evidence>
<keyword evidence="5 10" id="KW-1133">Transmembrane helix</keyword>
<dbReference type="Pfam" id="PF00672">
    <property type="entry name" value="HAMP"/>
    <property type="match status" value="1"/>
</dbReference>
<evidence type="ECO:0000256" key="4">
    <source>
        <dbReference type="ARBA" id="ARBA00022692"/>
    </source>
</evidence>
<dbReference type="CDD" id="cd11386">
    <property type="entry name" value="MCP_signal"/>
    <property type="match status" value="1"/>
</dbReference>
<dbReference type="SUPFAM" id="SSF58104">
    <property type="entry name" value="Methyl-accepting chemotaxis protein (MCP) signaling domain"/>
    <property type="match status" value="1"/>
</dbReference>
<proteinExistence type="inferred from homology"/>
<keyword evidence="2" id="KW-1003">Cell membrane</keyword>